<protein>
    <submittedName>
        <fullName evidence="3 4">Uncharacterized protein</fullName>
    </submittedName>
</protein>
<reference evidence="4" key="4">
    <citation type="submission" date="2025-05" db="UniProtKB">
        <authorList>
            <consortium name="EnsemblFungi"/>
        </authorList>
    </citation>
    <scope>IDENTIFICATION</scope>
    <source>
        <strain evidence="4">isolate 1-1 / race 1 (BBBD)</strain>
    </source>
</reference>
<reference evidence="4 5" key="3">
    <citation type="journal article" date="2017" name="G3 (Bethesda)">
        <title>Comparative analysis highlights variable genome content of wheat rusts and divergence of the mating loci.</title>
        <authorList>
            <person name="Cuomo C.A."/>
            <person name="Bakkeren G."/>
            <person name="Khalil H.B."/>
            <person name="Panwar V."/>
            <person name="Joly D."/>
            <person name="Linning R."/>
            <person name="Sakthikumar S."/>
            <person name="Song X."/>
            <person name="Adiconis X."/>
            <person name="Fan L."/>
            <person name="Goldberg J.M."/>
            <person name="Levin J.Z."/>
            <person name="Young S."/>
            <person name="Zeng Q."/>
            <person name="Anikster Y."/>
            <person name="Bruce M."/>
            <person name="Wang M."/>
            <person name="Yin C."/>
            <person name="McCallum B."/>
            <person name="Szabo L.J."/>
            <person name="Hulbert S."/>
            <person name="Chen X."/>
            <person name="Fellers J.P."/>
        </authorList>
    </citation>
    <scope>NUCLEOTIDE SEQUENCE</scope>
    <source>
        <strain evidence="4">isolate 1-1 / race 1 (BBBD)</strain>
        <strain evidence="5">Isolate 1-1 / race 1 (BBBD)</strain>
    </source>
</reference>
<sequence>MAHVAHKCRILILCGRLLPALFPRCTAGPSFRLAAPAGGGAWAHEAPLTSAEIDEVLAFRFDDLSNFLEPDAFPPLDHAADVGFPQDIFSGFPSPSSAAPCHHSAGLDHLSDKHIRITASGDRINLPPNKSNSMDRIEDVALQDSISDHESFPETHSSSSSGPKNTSLPLKRLHPQSTQNDMSPNQHNSRRKTTAWTSCSEQLSGTLFPPRSARSQSRITQDLGENPPGSCLDSLPPADSPQSHALNQPSNGCSPVPDSRKSQQIPNAEYFPLLNKILRGSSIEEEDKDKNLFEISDLELKIFAWLNTVRLAPKKTLGKCAHPAQDKSTLKSSSILWKILGKETVKWKTLPSLIQMVIKHGNLSGNQVILETRELLEEVDLRNQQFLKLFTTPGDPKDLKAFYWEKHTSNEKLRAEEYLELHRWLDKKLHIKHLSTEYAQDGDPELLQGTMLESLSEFQEKLFGYFQEKGTNIASCIPGQNRWNFIYNKTKSRGPYTISVHEAMKTRTAMWILGEYYKGKNREAWEYVFGKNDENFLKVFALIKNNSFNNYPGRNWQVSHELEHLKILPWRRDLNQVSYDPFLDKHLIKSKLLKRLNKLNWALVDSQVDHYL</sequence>
<evidence type="ECO:0000313" key="5">
    <source>
        <dbReference type="Proteomes" id="UP000005240"/>
    </source>
</evidence>
<gene>
    <name evidence="3" type="ORF">PTTG_25177</name>
</gene>
<feature type="signal peptide" evidence="2">
    <location>
        <begin position="1"/>
        <end position="27"/>
    </location>
</feature>
<keyword evidence="5" id="KW-1185">Reference proteome</keyword>
<evidence type="ECO:0000256" key="2">
    <source>
        <dbReference type="SAM" id="SignalP"/>
    </source>
</evidence>
<keyword evidence="2" id="KW-0732">Signal</keyword>
<proteinExistence type="predicted"/>
<dbReference type="OrthoDB" id="2496180at2759"/>
<feature type="compositionally biased region" description="Polar residues" evidence="1">
    <location>
        <begin position="175"/>
        <end position="187"/>
    </location>
</feature>
<dbReference type="AlphaFoldDB" id="A0A180H578"/>
<evidence type="ECO:0000313" key="4">
    <source>
        <dbReference type="EnsemblFungi" id="PTTG_25177-t43_1-p1"/>
    </source>
</evidence>
<reference evidence="3" key="2">
    <citation type="submission" date="2016-05" db="EMBL/GenBank/DDBJ databases">
        <title>Comparative analysis highlights variable genome content of wheat rusts and divergence of the mating loci.</title>
        <authorList>
            <person name="Cuomo C.A."/>
            <person name="Bakkeren G."/>
            <person name="Szabo L."/>
            <person name="Khalil H."/>
            <person name="Joly D."/>
            <person name="Goldberg J."/>
            <person name="Young S."/>
            <person name="Zeng Q."/>
            <person name="Fellers J."/>
        </authorList>
    </citation>
    <scope>NUCLEOTIDE SEQUENCE [LARGE SCALE GENOMIC DNA]</scope>
    <source>
        <strain evidence="3">1-1 BBBD Race 1</strain>
    </source>
</reference>
<feature type="chain" id="PRO_5008110643" evidence="2">
    <location>
        <begin position="28"/>
        <end position="612"/>
    </location>
</feature>
<dbReference type="EMBL" id="ADAS02000001">
    <property type="protein sequence ID" value="OAW00148.1"/>
    <property type="molecule type" value="Genomic_DNA"/>
</dbReference>
<accession>A0A180H578</accession>
<dbReference type="Proteomes" id="UP000005240">
    <property type="component" value="Unassembled WGS sequence"/>
</dbReference>
<organism evidence="3">
    <name type="scientific">Puccinia triticina (isolate 1-1 / race 1 (BBBD))</name>
    <name type="common">Brown leaf rust fungus</name>
    <dbReference type="NCBI Taxonomy" id="630390"/>
    <lineage>
        <taxon>Eukaryota</taxon>
        <taxon>Fungi</taxon>
        <taxon>Dikarya</taxon>
        <taxon>Basidiomycota</taxon>
        <taxon>Pucciniomycotina</taxon>
        <taxon>Pucciniomycetes</taxon>
        <taxon>Pucciniales</taxon>
        <taxon>Pucciniaceae</taxon>
        <taxon>Puccinia</taxon>
    </lineage>
</organism>
<name>A0A180H578_PUCT1</name>
<feature type="region of interest" description="Disordered" evidence="1">
    <location>
        <begin position="147"/>
        <end position="262"/>
    </location>
</feature>
<dbReference type="VEuPathDB" id="FungiDB:PTTG_25177"/>
<reference evidence="3" key="1">
    <citation type="submission" date="2009-11" db="EMBL/GenBank/DDBJ databases">
        <authorList>
            <consortium name="The Broad Institute Genome Sequencing Platform"/>
            <person name="Ward D."/>
            <person name="Feldgarden M."/>
            <person name="Earl A."/>
            <person name="Young S.K."/>
            <person name="Zeng Q."/>
            <person name="Koehrsen M."/>
            <person name="Alvarado L."/>
            <person name="Berlin A."/>
            <person name="Bochicchio J."/>
            <person name="Borenstein D."/>
            <person name="Chapman S.B."/>
            <person name="Chen Z."/>
            <person name="Engels R."/>
            <person name="Freedman E."/>
            <person name="Gellesch M."/>
            <person name="Goldberg J."/>
            <person name="Griggs A."/>
            <person name="Gujja S."/>
            <person name="Heilman E."/>
            <person name="Heiman D."/>
            <person name="Hepburn T."/>
            <person name="Howarth C."/>
            <person name="Jen D."/>
            <person name="Larson L."/>
            <person name="Lewis B."/>
            <person name="Mehta T."/>
            <person name="Park D."/>
            <person name="Pearson M."/>
            <person name="Roberts A."/>
            <person name="Saif S."/>
            <person name="Shea T."/>
            <person name="Shenoy N."/>
            <person name="Sisk P."/>
            <person name="Stolte C."/>
            <person name="Sykes S."/>
            <person name="Thomson T."/>
            <person name="Walk T."/>
            <person name="White J."/>
            <person name="Yandava C."/>
            <person name="Izard J."/>
            <person name="Baranova O.V."/>
            <person name="Blanton J.M."/>
            <person name="Tanner A.C."/>
            <person name="Dewhirst F.E."/>
            <person name="Haas B."/>
            <person name="Nusbaum C."/>
            <person name="Birren B."/>
        </authorList>
    </citation>
    <scope>NUCLEOTIDE SEQUENCE [LARGE SCALE GENOMIC DNA]</scope>
    <source>
        <strain evidence="3">1-1 BBBD Race 1</strain>
    </source>
</reference>
<evidence type="ECO:0000313" key="3">
    <source>
        <dbReference type="EMBL" id="OAW00148.1"/>
    </source>
</evidence>
<dbReference type="EnsemblFungi" id="PTTG_25177-t43_1">
    <property type="protein sequence ID" value="PTTG_25177-t43_1-p1"/>
    <property type="gene ID" value="PTTG_25177"/>
</dbReference>
<feature type="compositionally biased region" description="Polar residues" evidence="1">
    <location>
        <begin position="194"/>
        <end position="205"/>
    </location>
</feature>
<evidence type="ECO:0000256" key="1">
    <source>
        <dbReference type="SAM" id="MobiDB-lite"/>
    </source>
</evidence>
<feature type="compositionally biased region" description="Polar residues" evidence="1">
    <location>
        <begin position="240"/>
        <end position="253"/>
    </location>
</feature>